<evidence type="ECO:0000256" key="2">
    <source>
        <dbReference type="ARBA" id="ARBA00022801"/>
    </source>
</evidence>
<dbReference type="Proteomes" id="UP000321484">
    <property type="component" value="Unassembled WGS sequence"/>
</dbReference>
<feature type="transmembrane region" description="Helical" evidence="3">
    <location>
        <begin position="53"/>
        <end position="74"/>
    </location>
</feature>
<dbReference type="EMBL" id="BJYK01000001">
    <property type="protein sequence ID" value="GEN78520.1"/>
    <property type="molecule type" value="Genomic_DNA"/>
</dbReference>
<dbReference type="InterPro" id="IPR000383">
    <property type="entry name" value="Xaa-Pro-like_dom"/>
</dbReference>
<feature type="domain" description="Xaa-Pro dipeptidyl-peptidase-like" evidence="4">
    <location>
        <begin position="190"/>
        <end position="277"/>
    </location>
</feature>
<feature type="transmembrane region" description="Helical" evidence="3">
    <location>
        <begin position="21"/>
        <end position="41"/>
    </location>
</feature>
<sequence>MAAVAVAVGGAVVVGLSGSPLWGAVRAALVLAVGALVAGVLRRAAVRPAGWSAVGVGALVLPAAGVIAGGHLVGGAVLRGGAALVASLGALVLLVLGTVWLLRAAHGWWRLLALPVAVVVVQLVWAPLGQAVLVTNREPAALGDATPADHGLAAEDVTLTTSDGIDLAAWWVPPENGAAVLLLHGSGSTRTATLDHAEVLAAAGFGVLMVDARGHGASDGTAMDLGWHGARDLAAAVTWLADRPDVEEGRIGAVGLSMGGEEALTLAGEDPRVRAVVGDGVGIRVAGDVPSPAPFEDAINRLTYAVTDLLTAASPPRPLREVVAGLAAEQRVLLVAAAGEGDQAAWYAAAAPGRVEVWDVPDVAHTRALDEHPQEWATRVVGFLEDALAG</sequence>
<comment type="caution">
    <text evidence="5">The sequence shown here is derived from an EMBL/GenBank/DDBJ whole genome shotgun (WGS) entry which is preliminary data.</text>
</comment>
<organism evidence="5 6">
    <name type="scientific">Actinotalea fermentans</name>
    <dbReference type="NCBI Taxonomy" id="43671"/>
    <lineage>
        <taxon>Bacteria</taxon>
        <taxon>Bacillati</taxon>
        <taxon>Actinomycetota</taxon>
        <taxon>Actinomycetes</taxon>
        <taxon>Micrococcales</taxon>
        <taxon>Cellulomonadaceae</taxon>
        <taxon>Actinotalea</taxon>
    </lineage>
</organism>
<evidence type="ECO:0000259" key="4">
    <source>
        <dbReference type="Pfam" id="PF02129"/>
    </source>
</evidence>
<proteinExistence type="inferred from homology"/>
<reference evidence="5 6" key="1">
    <citation type="submission" date="2019-07" db="EMBL/GenBank/DDBJ databases">
        <title>Whole genome shotgun sequence of Actinotalea fermentans NBRC 105374.</title>
        <authorList>
            <person name="Hosoyama A."/>
            <person name="Uohara A."/>
            <person name="Ohji S."/>
            <person name="Ichikawa N."/>
        </authorList>
    </citation>
    <scope>NUCLEOTIDE SEQUENCE [LARGE SCALE GENOMIC DNA]</scope>
    <source>
        <strain evidence="5 6">NBRC 105374</strain>
    </source>
</reference>
<accession>A0A511YTJ9</accession>
<comment type="similarity">
    <text evidence="1">Belongs to the AB hydrolase superfamily.</text>
</comment>
<protein>
    <recommendedName>
        <fullName evidence="4">Xaa-Pro dipeptidyl-peptidase-like domain-containing protein</fullName>
    </recommendedName>
</protein>
<evidence type="ECO:0000313" key="5">
    <source>
        <dbReference type="EMBL" id="GEN78520.1"/>
    </source>
</evidence>
<dbReference type="InterPro" id="IPR050261">
    <property type="entry name" value="FrsA_esterase"/>
</dbReference>
<keyword evidence="3" id="KW-0472">Membrane</keyword>
<keyword evidence="3" id="KW-1133">Transmembrane helix</keyword>
<feature type="transmembrane region" description="Helical" evidence="3">
    <location>
        <begin position="109"/>
        <end position="128"/>
    </location>
</feature>
<feature type="transmembrane region" description="Helical" evidence="3">
    <location>
        <begin position="80"/>
        <end position="102"/>
    </location>
</feature>
<evidence type="ECO:0000256" key="3">
    <source>
        <dbReference type="SAM" id="Phobius"/>
    </source>
</evidence>
<dbReference type="Gene3D" id="3.40.50.1820">
    <property type="entry name" value="alpha/beta hydrolase"/>
    <property type="match status" value="1"/>
</dbReference>
<dbReference type="Pfam" id="PF02129">
    <property type="entry name" value="Peptidase_S15"/>
    <property type="match status" value="1"/>
</dbReference>
<dbReference type="SUPFAM" id="SSF53474">
    <property type="entry name" value="alpha/beta-Hydrolases"/>
    <property type="match status" value="1"/>
</dbReference>
<evidence type="ECO:0000313" key="6">
    <source>
        <dbReference type="Proteomes" id="UP000321484"/>
    </source>
</evidence>
<name>A0A511YTJ9_9CELL</name>
<keyword evidence="6" id="KW-1185">Reference proteome</keyword>
<dbReference type="InterPro" id="IPR029058">
    <property type="entry name" value="AB_hydrolase_fold"/>
</dbReference>
<evidence type="ECO:0000256" key="1">
    <source>
        <dbReference type="ARBA" id="ARBA00008645"/>
    </source>
</evidence>
<dbReference type="AlphaFoldDB" id="A0A511YTJ9"/>
<dbReference type="PANTHER" id="PTHR22946:SF9">
    <property type="entry name" value="POLYKETIDE TRANSFERASE AF380"/>
    <property type="match status" value="1"/>
</dbReference>
<keyword evidence="2" id="KW-0378">Hydrolase</keyword>
<keyword evidence="3" id="KW-0812">Transmembrane</keyword>
<dbReference type="GO" id="GO:0052689">
    <property type="term" value="F:carboxylic ester hydrolase activity"/>
    <property type="evidence" value="ECO:0007669"/>
    <property type="project" value="UniProtKB-ARBA"/>
</dbReference>
<gene>
    <name evidence="5" type="ORF">AFE02nite_02540</name>
</gene>
<dbReference type="PANTHER" id="PTHR22946">
    <property type="entry name" value="DIENELACTONE HYDROLASE DOMAIN-CONTAINING PROTEIN-RELATED"/>
    <property type="match status" value="1"/>
</dbReference>